<evidence type="ECO:0000256" key="7">
    <source>
        <dbReference type="ARBA" id="ARBA00022837"/>
    </source>
</evidence>
<dbReference type="Pfam" id="PF21520">
    <property type="entry name" value="ITGAX-like_Ig_3"/>
    <property type="match status" value="1"/>
</dbReference>
<dbReference type="Pfam" id="PF08441">
    <property type="entry name" value="Integrin_A_Ig_1"/>
    <property type="match status" value="1"/>
</dbReference>
<evidence type="ECO:0000313" key="18">
    <source>
        <dbReference type="Ensembl" id="ENSKMAP00000029291.1"/>
    </source>
</evidence>
<dbReference type="InterPro" id="IPR013519">
    <property type="entry name" value="Int_alpha_beta-p"/>
</dbReference>
<proteinExistence type="inferred from homology"/>
<dbReference type="Gene3D" id="2.60.40.1510">
    <property type="entry name" value="ntegrin, alpha v. Chain A, domain 3"/>
    <property type="match status" value="1"/>
</dbReference>
<dbReference type="Gene3D" id="2.60.40.1530">
    <property type="entry name" value="ntegrin, alpha v. Chain A, domain 4"/>
    <property type="match status" value="1"/>
</dbReference>
<evidence type="ECO:0000256" key="16">
    <source>
        <dbReference type="RuleBase" id="RU003762"/>
    </source>
</evidence>
<dbReference type="SUPFAM" id="SSF53300">
    <property type="entry name" value="vWA-like"/>
    <property type="match status" value="1"/>
</dbReference>
<dbReference type="InterPro" id="IPR032695">
    <property type="entry name" value="Integrin_dom_sf"/>
</dbReference>
<evidence type="ECO:0000256" key="14">
    <source>
        <dbReference type="ARBA" id="ARBA00023180"/>
    </source>
</evidence>
<feature type="repeat" description="FG-GAP" evidence="15">
    <location>
        <begin position="464"/>
        <end position="521"/>
    </location>
</feature>
<feature type="domain" description="VWFA" evidence="17">
    <location>
        <begin position="117"/>
        <end position="286"/>
    </location>
</feature>
<protein>
    <submittedName>
        <fullName evidence="18">Integrin alpha-M-like</fullName>
    </submittedName>
</protein>
<feature type="repeat" description="FG-GAP" evidence="15">
    <location>
        <begin position="396"/>
        <end position="456"/>
    </location>
</feature>
<dbReference type="SMART" id="SM00191">
    <property type="entry name" value="Int_alpha"/>
    <property type="match status" value="4"/>
</dbReference>
<evidence type="ECO:0000256" key="12">
    <source>
        <dbReference type="ARBA" id="ARBA00023157"/>
    </source>
</evidence>
<evidence type="ECO:0000256" key="2">
    <source>
        <dbReference type="ARBA" id="ARBA00008054"/>
    </source>
</evidence>
<dbReference type="GO" id="GO:0007160">
    <property type="term" value="P:cell-matrix adhesion"/>
    <property type="evidence" value="ECO:0007669"/>
    <property type="project" value="TreeGrafter"/>
</dbReference>
<keyword evidence="6" id="KW-0677">Repeat</keyword>
<evidence type="ECO:0000256" key="10">
    <source>
        <dbReference type="ARBA" id="ARBA00023037"/>
    </source>
</evidence>
<dbReference type="Gene3D" id="3.40.50.410">
    <property type="entry name" value="von Willebrand factor, type A domain"/>
    <property type="match status" value="1"/>
</dbReference>
<dbReference type="GO" id="GO:0046872">
    <property type="term" value="F:metal ion binding"/>
    <property type="evidence" value="ECO:0007669"/>
    <property type="project" value="UniProtKB-KW"/>
</dbReference>
<dbReference type="InterPro" id="IPR013649">
    <property type="entry name" value="Integrin_alpha_Ig-like_1"/>
</dbReference>
<dbReference type="Gene3D" id="1.20.5.930">
    <property type="entry name" value="Bicelle-embedded integrin alpha(iib) transmembrane segment"/>
    <property type="match status" value="1"/>
</dbReference>
<sequence length="1092" mass="122061">IDPAAGFGYQVVQRRSDLLISAPLEQYSSNERGQIYQCTTEKCQILHILGKQHVNMSLGLAMTSDPEIQSTLLCGPTIPKECKTITMYNGLCIEIDEQNNYEKSYPESTQECPYQADIAFLLDGSHSVSDEDFSKMKTFVKKLISTFWGRGTKFSISQFSSGPEIHFNFSSFPTQNWEKEIDKIKRQGRGTNTANGIQTVVNDVFVPSESRPSASKILIVITDGESDDHVDLPLAIKLADGKNITRFSVGVRQKELKQIASDERFVLEVNNFEALEKEQENLQDKIFSIEGTDVILQNNSMVQLYLDFQFLYSALQEIQMTAVGANQWRGAYKKYSRQSGKSTQSYEPTFIEPDSYLGYSMAVAKTQLGTLMTIFGAPRYKHGGAVMTVFRNEPKIIDPYPQQFQTGAYFGAEVCAMDVNSDSISDLILISAPMYKDRDREGRVYVCKLSDWNVKCHFDSPSQQIVLRGDPSDKGRFGSSLAVLPDLNRDRFNDLAIGAPLENNGEGSIYIFHGKGGGQIDPTYSQRIAASEVQSGLKFFGLSISQWSYDQSGDTLPDLAVGSKGTVVLLRSRPIVTVEATVSFNPKEIPTQKNCTKPLEGTATICFNMSGLSTVDSVRAQINYTLTLDALRLTPKNRAYISNDQRDLIGSIDVDLNVQMCKNGNFLIKPCPEDAFSPLENELKFIFNGLPSNTNLRPVLAHKAETKTRHPIKFEINCGPDMLCTDNLQVDLNFTRSSEVKVGSDELLNVTVSVENTGENSYNSHIILTYPIGLSYRKFTSLHGRIECNSLDSEDGVTRGKTDCTVDKPIFKSNSRAVFIVSYGFNPSRQLERRIFVTANATSNNNQHSNSSKLYKKKEIEVKYSISIAIEGPRSYNNFTFGKNNLQKPLTQLIKVTNSLRELNFTVVIKVPLRLGDKDIWVDTSSLQITDCERNEDEKPEVTDFVAQIQKSKTVDCSVASCRVFRCSRFMERLHVKTYTISANLSSGWIEQIGLPSATFLLITTASLEYDRNQYIFLSKASNNVPPVRKIEAEVEVFAEPDFTKEIIGGCLGMLFFLLLLTVGLYKAGFFKSKYNQMTGENVKGETDPMNG</sequence>
<dbReference type="Ensembl" id="ENSKMAT00000029658.1">
    <property type="protein sequence ID" value="ENSKMAP00000029291.1"/>
    <property type="gene ID" value="ENSKMAG00000021692.1"/>
</dbReference>
<dbReference type="Gene3D" id="2.130.10.130">
    <property type="entry name" value="Integrin alpha, N-terminal"/>
    <property type="match status" value="1"/>
</dbReference>
<dbReference type="SMART" id="SM00327">
    <property type="entry name" value="VWA"/>
    <property type="match status" value="1"/>
</dbReference>
<keyword evidence="12" id="KW-1015">Disulfide bond</keyword>
<keyword evidence="7" id="KW-0106">Calcium</keyword>
<dbReference type="Pfam" id="PF00092">
    <property type="entry name" value="VWA"/>
    <property type="match status" value="1"/>
</dbReference>
<keyword evidence="19" id="KW-1185">Reference proteome</keyword>
<keyword evidence="4" id="KW-0479">Metal-binding</keyword>
<evidence type="ECO:0000256" key="3">
    <source>
        <dbReference type="ARBA" id="ARBA00022692"/>
    </source>
</evidence>
<keyword evidence="13 16" id="KW-0675">Receptor</keyword>
<reference evidence="18" key="1">
    <citation type="submission" date="2025-08" db="UniProtKB">
        <authorList>
            <consortium name="Ensembl"/>
        </authorList>
    </citation>
    <scope>IDENTIFICATION</scope>
</reference>
<dbReference type="AlphaFoldDB" id="A0A3Q3BIM8"/>
<dbReference type="InterPro" id="IPR013517">
    <property type="entry name" value="FG-GAP"/>
</dbReference>
<dbReference type="PANTHER" id="PTHR23220:SF118">
    <property type="entry name" value="INTEGRIN ALPHA-X"/>
    <property type="match status" value="1"/>
</dbReference>
<dbReference type="GO" id="GO:0009897">
    <property type="term" value="C:external side of plasma membrane"/>
    <property type="evidence" value="ECO:0007669"/>
    <property type="project" value="TreeGrafter"/>
</dbReference>
<dbReference type="PROSITE" id="PS50234">
    <property type="entry name" value="VWFA"/>
    <property type="match status" value="1"/>
</dbReference>
<keyword evidence="3 16" id="KW-0812">Transmembrane</keyword>
<dbReference type="InterPro" id="IPR048285">
    <property type="entry name" value="Integrin_alpha_Ig-like_2"/>
</dbReference>
<name>A0A3Q3BIM8_KRYMA</name>
<evidence type="ECO:0000256" key="15">
    <source>
        <dbReference type="PROSITE-ProRule" id="PRU00803"/>
    </source>
</evidence>
<dbReference type="Pfam" id="PF20805">
    <property type="entry name" value="Integrin_A_Ig_2"/>
    <property type="match status" value="1"/>
</dbReference>
<dbReference type="OMA" id="ENCLNIQ"/>
<evidence type="ECO:0000256" key="13">
    <source>
        <dbReference type="ARBA" id="ARBA00023170"/>
    </source>
</evidence>
<keyword evidence="14" id="KW-0325">Glycoprotein</keyword>
<dbReference type="GO" id="GO:0007229">
    <property type="term" value="P:integrin-mediated signaling pathway"/>
    <property type="evidence" value="ECO:0007669"/>
    <property type="project" value="UniProtKB-KW"/>
</dbReference>
<feature type="transmembrane region" description="Helical" evidence="16">
    <location>
        <begin position="1047"/>
        <end position="1066"/>
    </location>
</feature>
<dbReference type="GO" id="GO:0098609">
    <property type="term" value="P:cell-cell adhesion"/>
    <property type="evidence" value="ECO:0007669"/>
    <property type="project" value="TreeGrafter"/>
</dbReference>
<accession>A0A3Q3BIM8</accession>
<dbReference type="InterPro" id="IPR002035">
    <property type="entry name" value="VWF_A"/>
</dbReference>
<comment type="subcellular location">
    <subcellularLocation>
        <location evidence="1 16">Membrane</location>
        <topology evidence="1 16">Single-pass type I membrane protein</topology>
    </subcellularLocation>
</comment>
<keyword evidence="8 16" id="KW-0130">Cell adhesion</keyword>
<evidence type="ECO:0000256" key="4">
    <source>
        <dbReference type="ARBA" id="ARBA00022723"/>
    </source>
</evidence>
<dbReference type="STRING" id="37003.ENSKMAP00000029291"/>
<evidence type="ECO:0000259" key="17">
    <source>
        <dbReference type="PROSITE" id="PS50234"/>
    </source>
</evidence>
<dbReference type="Proteomes" id="UP000264800">
    <property type="component" value="Unplaced"/>
</dbReference>
<organism evidence="18 19">
    <name type="scientific">Kryptolebias marmoratus</name>
    <name type="common">Mangrove killifish</name>
    <name type="synonym">Rivulus marmoratus</name>
    <dbReference type="NCBI Taxonomy" id="37003"/>
    <lineage>
        <taxon>Eukaryota</taxon>
        <taxon>Metazoa</taxon>
        <taxon>Chordata</taxon>
        <taxon>Craniata</taxon>
        <taxon>Vertebrata</taxon>
        <taxon>Euteleostomi</taxon>
        <taxon>Actinopterygii</taxon>
        <taxon>Neopterygii</taxon>
        <taxon>Teleostei</taxon>
        <taxon>Neoteleostei</taxon>
        <taxon>Acanthomorphata</taxon>
        <taxon>Ovalentaria</taxon>
        <taxon>Atherinomorphae</taxon>
        <taxon>Cyprinodontiformes</taxon>
        <taxon>Rivulidae</taxon>
        <taxon>Kryptolebias</taxon>
    </lineage>
</organism>
<dbReference type="PANTHER" id="PTHR23220">
    <property type="entry name" value="INTEGRIN ALPHA"/>
    <property type="match status" value="1"/>
</dbReference>
<keyword evidence="9 16" id="KW-1133">Transmembrane helix</keyword>
<dbReference type="PRINTS" id="PR01185">
    <property type="entry name" value="INTEGRINA"/>
</dbReference>
<reference evidence="18" key="2">
    <citation type="submission" date="2025-09" db="UniProtKB">
        <authorList>
            <consortium name="Ensembl"/>
        </authorList>
    </citation>
    <scope>IDENTIFICATION</scope>
</reference>
<dbReference type="GO" id="GO:0005178">
    <property type="term" value="F:integrin binding"/>
    <property type="evidence" value="ECO:0007669"/>
    <property type="project" value="TreeGrafter"/>
</dbReference>
<evidence type="ECO:0000256" key="11">
    <source>
        <dbReference type="ARBA" id="ARBA00023136"/>
    </source>
</evidence>
<keyword evidence="11 16" id="KW-0472">Membrane</keyword>
<dbReference type="PRINTS" id="PR00453">
    <property type="entry name" value="VWFADOMAIN"/>
</dbReference>
<evidence type="ECO:0000313" key="19">
    <source>
        <dbReference type="Proteomes" id="UP000264800"/>
    </source>
</evidence>
<keyword evidence="10 16" id="KW-0401">Integrin</keyword>
<evidence type="ECO:0000256" key="1">
    <source>
        <dbReference type="ARBA" id="ARBA00004479"/>
    </source>
</evidence>
<evidence type="ECO:0000256" key="9">
    <source>
        <dbReference type="ARBA" id="ARBA00022989"/>
    </source>
</evidence>
<dbReference type="SUPFAM" id="SSF69318">
    <property type="entry name" value="Integrin alpha N-terminal domain"/>
    <property type="match status" value="1"/>
</dbReference>
<dbReference type="GO" id="GO:0033627">
    <property type="term" value="P:cell adhesion mediated by integrin"/>
    <property type="evidence" value="ECO:0007669"/>
    <property type="project" value="TreeGrafter"/>
</dbReference>
<evidence type="ECO:0000256" key="8">
    <source>
        <dbReference type="ARBA" id="ARBA00022889"/>
    </source>
</evidence>
<evidence type="ECO:0000256" key="6">
    <source>
        <dbReference type="ARBA" id="ARBA00022737"/>
    </source>
</evidence>
<dbReference type="InterPro" id="IPR000413">
    <property type="entry name" value="Integrin_alpha"/>
</dbReference>
<dbReference type="GO" id="GO:0008305">
    <property type="term" value="C:integrin complex"/>
    <property type="evidence" value="ECO:0007669"/>
    <property type="project" value="InterPro"/>
</dbReference>
<dbReference type="SUPFAM" id="SSF69179">
    <property type="entry name" value="Integrin domains"/>
    <property type="match status" value="2"/>
</dbReference>
<dbReference type="InterPro" id="IPR028994">
    <property type="entry name" value="Integrin_alpha_N"/>
</dbReference>
<dbReference type="GeneTree" id="ENSGT00940000154838"/>
<dbReference type="Pfam" id="PF01839">
    <property type="entry name" value="FG-GAP"/>
    <property type="match status" value="1"/>
</dbReference>
<keyword evidence="5" id="KW-0732">Signal</keyword>
<comment type="similarity">
    <text evidence="2 16">Belongs to the integrin alpha chain family.</text>
</comment>
<dbReference type="PROSITE" id="PS51470">
    <property type="entry name" value="FG_GAP"/>
    <property type="match status" value="2"/>
</dbReference>
<evidence type="ECO:0000256" key="5">
    <source>
        <dbReference type="ARBA" id="ARBA00022729"/>
    </source>
</evidence>
<dbReference type="InterPro" id="IPR048633">
    <property type="entry name" value="ITGAX-like_Ig_3"/>
</dbReference>
<dbReference type="InterPro" id="IPR036465">
    <property type="entry name" value="vWFA_dom_sf"/>
</dbReference>
<dbReference type="Gene3D" id="2.60.40.1460">
    <property type="entry name" value="Integrin domains. Chain A, domain 2"/>
    <property type="match status" value="1"/>
</dbReference>